<gene>
    <name evidence="2" type="ORF">A1332_13760</name>
    <name evidence="1" type="ORF">A1353_23205</name>
</gene>
<reference evidence="3 4" key="1">
    <citation type="submission" date="2016-03" db="EMBL/GenBank/DDBJ databases">
        <authorList>
            <person name="Ploux O."/>
        </authorList>
    </citation>
    <scope>NUCLEOTIDE SEQUENCE [LARGE SCALE GENOMIC DNA]</scope>
    <source>
        <strain evidence="2 4">R-45363</strain>
        <strain evidence="1 3">R-45371</strain>
    </source>
</reference>
<dbReference type="RefSeq" id="WP_064008519.1">
    <property type="nucleotide sequence ID" value="NZ_LUUG01000068.1"/>
</dbReference>
<protein>
    <submittedName>
        <fullName evidence="1">Uncharacterized protein</fullName>
    </submittedName>
</protein>
<proteinExistence type="predicted"/>
<name>A0A177LV25_METMH</name>
<dbReference type="Proteomes" id="UP000077763">
    <property type="component" value="Unassembled WGS sequence"/>
</dbReference>
<evidence type="ECO:0000313" key="1">
    <source>
        <dbReference type="EMBL" id="OAH97336.1"/>
    </source>
</evidence>
<dbReference type="AlphaFoldDB" id="A0A177LV25"/>
<accession>A0A177LV25</accession>
<dbReference type="EMBL" id="LUUG01000068">
    <property type="protein sequence ID" value="OAI04967.1"/>
    <property type="molecule type" value="Genomic_DNA"/>
</dbReference>
<evidence type="ECO:0000313" key="3">
    <source>
        <dbReference type="Proteomes" id="UP000077763"/>
    </source>
</evidence>
<dbReference type="OrthoDB" id="5339426at2"/>
<dbReference type="EMBL" id="LUUH01000102">
    <property type="protein sequence ID" value="OAH97336.1"/>
    <property type="molecule type" value="Genomic_DNA"/>
</dbReference>
<sequence>MSYRTWFTEHGNKHKAIVEKLQAKCLSKEDIVDYFDFDNMVKSESDFCELYADRKKCHDVENINCYLCACPLFRFNSDGIEKIDDKTVFSYCEVNSKFGHHGVFGDKIHQDCSQCTVPHSKKYVLRNYDNWFSVMASCDVSLLLIDG</sequence>
<evidence type="ECO:0000313" key="2">
    <source>
        <dbReference type="EMBL" id="OAI04967.1"/>
    </source>
</evidence>
<organism evidence="1 3">
    <name type="scientific">Methylomonas methanica</name>
    <dbReference type="NCBI Taxonomy" id="421"/>
    <lineage>
        <taxon>Bacteria</taxon>
        <taxon>Pseudomonadati</taxon>
        <taxon>Pseudomonadota</taxon>
        <taxon>Gammaproteobacteria</taxon>
        <taxon>Methylococcales</taxon>
        <taxon>Methylococcaceae</taxon>
        <taxon>Methylomonas</taxon>
    </lineage>
</organism>
<comment type="caution">
    <text evidence="1">The sequence shown here is derived from an EMBL/GenBank/DDBJ whole genome shotgun (WGS) entry which is preliminary data.</text>
</comment>
<dbReference type="Proteomes" id="UP000078090">
    <property type="component" value="Unassembled WGS sequence"/>
</dbReference>
<evidence type="ECO:0000313" key="4">
    <source>
        <dbReference type="Proteomes" id="UP000078090"/>
    </source>
</evidence>